<dbReference type="InterPro" id="IPR046347">
    <property type="entry name" value="bZIP_sf"/>
</dbReference>
<dbReference type="GO" id="GO:0003700">
    <property type="term" value="F:DNA-binding transcription factor activity"/>
    <property type="evidence" value="ECO:0007669"/>
    <property type="project" value="InterPro"/>
</dbReference>
<feature type="region of interest" description="Disordered" evidence="2">
    <location>
        <begin position="87"/>
        <end position="107"/>
    </location>
</feature>
<evidence type="ECO:0000256" key="2">
    <source>
        <dbReference type="SAM" id="MobiDB-lite"/>
    </source>
</evidence>
<dbReference type="GeneID" id="92366607"/>
<protein>
    <submittedName>
        <fullName evidence="3">Uncharacterized protein</fullName>
    </submittedName>
</protein>
<dbReference type="RefSeq" id="XP_067068694.1">
    <property type="nucleotide sequence ID" value="XM_067212653.1"/>
</dbReference>
<dbReference type="CDD" id="cd14686">
    <property type="entry name" value="bZIP"/>
    <property type="match status" value="1"/>
</dbReference>
<gene>
    <name evidence="3" type="ORF">cand_024230</name>
</gene>
<evidence type="ECO:0000313" key="4">
    <source>
        <dbReference type="Proteomes" id="UP000186804"/>
    </source>
</evidence>
<feature type="coiled-coil region" evidence="1">
    <location>
        <begin position="181"/>
        <end position="222"/>
    </location>
</feature>
<reference evidence="3 4" key="1">
    <citation type="submission" date="2016-10" db="EMBL/GenBank/DDBJ databases">
        <title>Reductive evolution of mitochondrial metabolism and differential evolution of invasion-related proteins in Cryptosporidium.</title>
        <authorList>
            <person name="Liu S."/>
            <person name="Roellig D.M."/>
            <person name="Guo Y."/>
            <person name="Li N."/>
            <person name="Frace M.A."/>
            <person name="Tang K."/>
            <person name="Zhang L."/>
            <person name="Feng Y."/>
            <person name="Xiao L."/>
        </authorList>
    </citation>
    <scope>NUCLEOTIDE SEQUENCE [LARGE SCALE GENOMIC DNA]</scope>
    <source>
        <strain evidence="3">30847</strain>
    </source>
</reference>
<evidence type="ECO:0000256" key="1">
    <source>
        <dbReference type="SAM" id="Coils"/>
    </source>
</evidence>
<dbReference type="VEuPathDB" id="CryptoDB:cand_024230"/>
<proteinExistence type="predicted"/>
<dbReference type="Proteomes" id="UP000186804">
    <property type="component" value="Unassembled WGS sequence"/>
</dbReference>
<sequence length="337" mass="38217">MIKEKQTTFNEEISGAIYGGFSNYMVENICESTCNEILNPLGNTDIKGVNSNRPNTIEEFNSILDYIDMSYTKSDSDCAKRASLSTNYTMTSPNSNSSSTTSSEAFKLDNRKENLKIQTLNSKYKKKRKKKDLQLDAIATLHVSNNNKVGSYSTAVDLNSKEFRDMPTAMQRKFLQMLRNRQSAQKHRDKQKIERQQLRDENIALHAKVVALSNELQDLKSKTITIAEHEAIILHLKNNFRQISYFSGNLSNNKSKADIICNKSQGLDCDLEFIALDDYPTMNIWSSVCDTTNFTRVNSGTNIINSQNSTDSLPWIGTNNAWSKQDREVEDLLANNK</sequence>
<keyword evidence="1" id="KW-0175">Coiled coil</keyword>
<dbReference type="EMBL" id="LRBS01000049">
    <property type="protein sequence ID" value="OII76848.1"/>
    <property type="molecule type" value="Genomic_DNA"/>
</dbReference>
<feature type="compositionally biased region" description="Low complexity" evidence="2">
    <location>
        <begin position="87"/>
        <end position="103"/>
    </location>
</feature>
<organism evidence="3 4">
    <name type="scientific">Cryptosporidium andersoni</name>
    <dbReference type="NCBI Taxonomy" id="117008"/>
    <lineage>
        <taxon>Eukaryota</taxon>
        <taxon>Sar</taxon>
        <taxon>Alveolata</taxon>
        <taxon>Apicomplexa</taxon>
        <taxon>Conoidasida</taxon>
        <taxon>Coccidia</taxon>
        <taxon>Eucoccidiorida</taxon>
        <taxon>Eimeriorina</taxon>
        <taxon>Cryptosporidiidae</taxon>
        <taxon>Cryptosporidium</taxon>
    </lineage>
</organism>
<dbReference type="AlphaFoldDB" id="A0A1J4MRN0"/>
<keyword evidence="4" id="KW-1185">Reference proteome</keyword>
<dbReference type="SUPFAM" id="SSF57959">
    <property type="entry name" value="Leucine zipper domain"/>
    <property type="match status" value="1"/>
</dbReference>
<accession>A0A1J4MRN0</accession>
<comment type="caution">
    <text evidence="3">The sequence shown here is derived from an EMBL/GenBank/DDBJ whole genome shotgun (WGS) entry which is preliminary data.</text>
</comment>
<dbReference type="OrthoDB" id="342514at2759"/>
<evidence type="ECO:0000313" key="3">
    <source>
        <dbReference type="EMBL" id="OII76848.1"/>
    </source>
</evidence>
<name>A0A1J4MRN0_9CRYT</name>